<keyword evidence="1" id="KW-0812">Transmembrane</keyword>
<evidence type="ECO:0000313" key="2">
    <source>
        <dbReference type="EMBL" id="KAF2606536.1"/>
    </source>
</evidence>
<dbReference type="EMBL" id="QGKW02000276">
    <property type="protein sequence ID" value="KAF2606536.1"/>
    <property type="molecule type" value="Genomic_DNA"/>
</dbReference>
<gene>
    <name evidence="2" type="ORF">F2Q68_00046292</name>
</gene>
<dbReference type="Proteomes" id="UP000712281">
    <property type="component" value="Unassembled WGS sequence"/>
</dbReference>
<evidence type="ECO:0000313" key="3">
    <source>
        <dbReference type="Proteomes" id="UP000712281"/>
    </source>
</evidence>
<sequence>MKPQSQRLSLSQSLLFSPPSMSIILYPSTPLLSVKAEPPDPLTPSMDSSDLRVYAYLKRLLPSIPSRRHLISANRCLAQVFMRATDPDTVISECTFSAGSQFAFSHERKPFMKLKIANCYKLEPHSSSKASCMSTVHRRVSVQRVHLAQSRDVVLKLQLFVHPSQVSRVFISSGFVTGAIRLQGPFYLFVSFKSRTFILSGSVEIHIVSSWNLDVGARAIHACSTSFQTLPFGLINVGTDYFMLVVVTYSGIHLMLPIWFSNGRARLTRFALLSLVLIFCFMMFIKPSRIPPVLILSQLSIAPDVIV</sequence>
<accession>A0A8S9LMJ2</accession>
<name>A0A8S9LMJ2_BRACR</name>
<evidence type="ECO:0000256" key="1">
    <source>
        <dbReference type="SAM" id="Phobius"/>
    </source>
</evidence>
<proteinExistence type="predicted"/>
<organism evidence="2 3">
    <name type="scientific">Brassica cretica</name>
    <name type="common">Mustard</name>
    <dbReference type="NCBI Taxonomy" id="69181"/>
    <lineage>
        <taxon>Eukaryota</taxon>
        <taxon>Viridiplantae</taxon>
        <taxon>Streptophyta</taxon>
        <taxon>Embryophyta</taxon>
        <taxon>Tracheophyta</taxon>
        <taxon>Spermatophyta</taxon>
        <taxon>Magnoliopsida</taxon>
        <taxon>eudicotyledons</taxon>
        <taxon>Gunneridae</taxon>
        <taxon>Pentapetalae</taxon>
        <taxon>rosids</taxon>
        <taxon>malvids</taxon>
        <taxon>Brassicales</taxon>
        <taxon>Brassicaceae</taxon>
        <taxon>Brassiceae</taxon>
        <taxon>Brassica</taxon>
    </lineage>
</organism>
<keyword evidence="1" id="KW-0472">Membrane</keyword>
<keyword evidence="1" id="KW-1133">Transmembrane helix</keyword>
<feature type="transmembrane region" description="Helical" evidence="1">
    <location>
        <begin position="267"/>
        <end position="285"/>
    </location>
</feature>
<reference evidence="2" key="1">
    <citation type="submission" date="2019-12" db="EMBL/GenBank/DDBJ databases">
        <title>Genome sequencing and annotation of Brassica cretica.</title>
        <authorList>
            <person name="Studholme D.J."/>
            <person name="Sarris P.F."/>
        </authorList>
    </citation>
    <scope>NUCLEOTIDE SEQUENCE</scope>
    <source>
        <strain evidence="2">PFS-001/15</strain>
        <tissue evidence="2">Leaf</tissue>
    </source>
</reference>
<feature type="transmembrane region" description="Helical" evidence="1">
    <location>
        <begin position="241"/>
        <end position="260"/>
    </location>
</feature>
<dbReference type="AlphaFoldDB" id="A0A8S9LMJ2"/>
<protein>
    <submittedName>
        <fullName evidence="2">Uncharacterized protein</fullName>
    </submittedName>
</protein>
<comment type="caution">
    <text evidence="2">The sequence shown here is derived from an EMBL/GenBank/DDBJ whole genome shotgun (WGS) entry which is preliminary data.</text>
</comment>